<proteinExistence type="predicted"/>
<name>A0A5B6V283_9ROSI</name>
<evidence type="ECO:0000313" key="2">
    <source>
        <dbReference type="EMBL" id="KAA3463222.1"/>
    </source>
</evidence>
<evidence type="ECO:0000313" key="3">
    <source>
        <dbReference type="Proteomes" id="UP000325315"/>
    </source>
</evidence>
<dbReference type="OrthoDB" id="787137at2759"/>
<keyword evidence="1" id="KW-0472">Membrane</keyword>
<organism evidence="2 3">
    <name type="scientific">Gossypium australe</name>
    <dbReference type="NCBI Taxonomy" id="47621"/>
    <lineage>
        <taxon>Eukaryota</taxon>
        <taxon>Viridiplantae</taxon>
        <taxon>Streptophyta</taxon>
        <taxon>Embryophyta</taxon>
        <taxon>Tracheophyta</taxon>
        <taxon>Spermatophyta</taxon>
        <taxon>Magnoliopsida</taxon>
        <taxon>eudicotyledons</taxon>
        <taxon>Gunneridae</taxon>
        <taxon>Pentapetalae</taxon>
        <taxon>rosids</taxon>
        <taxon>malvids</taxon>
        <taxon>Malvales</taxon>
        <taxon>Malvaceae</taxon>
        <taxon>Malvoideae</taxon>
        <taxon>Gossypium</taxon>
    </lineage>
</organism>
<dbReference type="AlphaFoldDB" id="A0A5B6V283"/>
<dbReference type="EMBL" id="SMMG02000009">
    <property type="protein sequence ID" value="KAA3463222.1"/>
    <property type="molecule type" value="Genomic_DNA"/>
</dbReference>
<evidence type="ECO:0000256" key="1">
    <source>
        <dbReference type="SAM" id="Phobius"/>
    </source>
</evidence>
<keyword evidence="1" id="KW-1133">Transmembrane helix</keyword>
<sequence length="132" mass="14798">MKFYYRLKKGAEKTLQKGEDIYKRKAKERKRGLFGVGIIGLGIFSADVSSVVIGSLCSEGLPDEADCSAALNMSRRNRIKQITWRHYIVLRSLSLGLCSKKEHSNSDTLITSMNLVDLMSSFLSFICDAWAL</sequence>
<protein>
    <submittedName>
        <fullName evidence="2">Zinc finger, PHD-type</fullName>
    </submittedName>
</protein>
<comment type="caution">
    <text evidence="2">The sequence shown here is derived from an EMBL/GenBank/DDBJ whole genome shotgun (WGS) entry which is preliminary data.</text>
</comment>
<accession>A0A5B6V283</accession>
<keyword evidence="1" id="KW-0812">Transmembrane</keyword>
<gene>
    <name evidence="2" type="ORF">EPI10_029636</name>
</gene>
<feature type="transmembrane region" description="Helical" evidence="1">
    <location>
        <begin position="33"/>
        <end position="56"/>
    </location>
</feature>
<reference evidence="3" key="1">
    <citation type="journal article" date="2019" name="Plant Biotechnol. J.">
        <title>Genome sequencing of the Australian wild diploid species Gossypium australe highlights disease resistance and delayed gland morphogenesis.</title>
        <authorList>
            <person name="Cai Y."/>
            <person name="Cai X."/>
            <person name="Wang Q."/>
            <person name="Wang P."/>
            <person name="Zhang Y."/>
            <person name="Cai C."/>
            <person name="Xu Y."/>
            <person name="Wang K."/>
            <person name="Zhou Z."/>
            <person name="Wang C."/>
            <person name="Geng S."/>
            <person name="Li B."/>
            <person name="Dong Q."/>
            <person name="Hou Y."/>
            <person name="Wang H."/>
            <person name="Ai P."/>
            <person name="Liu Z."/>
            <person name="Yi F."/>
            <person name="Sun M."/>
            <person name="An G."/>
            <person name="Cheng J."/>
            <person name="Zhang Y."/>
            <person name="Shi Q."/>
            <person name="Xie Y."/>
            <person name="Shi X."/>
            <person name="Chang Y."/>
            <person name="Huang F."/>
            <person name="Chen Y."/>
            <person name="Hong S."/>
            <person name="Mi L."/>
            <person name="Sun Q."/>
            <person name="Zhang L."/>
            <person name="Zhou B."/>
            <person name="Peng R."/>
            <person name="Zhang X."/>
            <person name="Liu F."/>
        </authorList>
    </citation>
    <scope>NUCLEOTIDE SEQUENCE [LARGE SCALE GENOMIC DNA]</scope>
    <source>
        <strain evidence="3">cv. PA1801</strain>
    </source>
</reference>
<dbReference type="Proteomes" id="UP000325315">
    <property type="component" value="Unassembled WGS sequence"/>
</dbReference>
<keyword evidence="3" id="KW-1185">Reference proteome</keyword>